<dbReference type="PATRIC" id="fig|400092.3.peg.3492"/>
<gene>
    <name evidence="1" type="ORF">PKOR_15935</name>
</gene>
<accession>A0A0E3UXJ0</accession>
<dbReference type="STRING" id="400092.PKOR_15935"/>
<evidence type="ECO:0000313" key="2">
    <source>
        <dbReference type="Proteomes" id="UP000033109"/>
    </source>
</evidence>
<protein>
    <recommendedName>
        <fullName evidence="3">HNH domain-containing protein</fullName>
    </recommendedName>
</protein>
<proteinExistence type="predicted"/>
<evidence type="ECO:0000313" key="1">
    <source>
        <dbReference type="EMBL" id="AKD04307.1"/>
    </source>
</evidence>
<reference evidence="1 2" key="1">
    <citation type="journal article" date="2015" name="Sci. Rep.">
        <title>Unraveling adaptation of Pontibacter korlensis to radiation and infertility in desert through complete genome and comparative transcriptomic analysis.</title>
        <authorList>
            <person name="Dai J."/>
            <person name="Dai W."/>
            <person name="Qiu C."/>
            <person name="Yang Z."/>
            <person name="Zhang Y."/>
            <person name="Zhou M."/>
            <person name="Zhang L."/>
            <person name="Fang C."/>
            <person name="Gao Q."/>
            <person name="Yang Q."/>
            <person name="Li X."/>
            <person name="Wang Z."/>
            <person name="Wang Z."/>
            <person name="Jia Z."/>
            <person name="Chen X."/>
        </authorList>
    </citation>
    <scope>NUCLEOTIDE SEQUENCE [LARGE SCALE GENOMIC DNA]</scope>
    <source>
        <strain evidence="1 2">X14-1T</strain>
    </source>
</reference>
<evidence type="ECO:0008006" key="3">
    <source>
        <dbReference type="Google" id="ProtNLM"/>
    </source>
</evidence>
<dbReference type="Gene3D" id="3.30.40.220">
    <property type="match status" value="1"/>
</dbReference>
<keyword evidence="2" id="KW-1185">Reference proteome</keyword>
<dbReference type="OrthoDB" id="839292at2"/>
<sequence>MLSTKRGRGKSLELERKDAASNLYTAENCVLACYFCNNHKSDIISEEDHCQYFAPQIRVYLEAKYRELLDK</sequence>
<organism evidence="1 2">
    <name type="scientific">Pontibacter korlensis</name>
    <dbReference type="NCBI Taxonomy" id="400092"/>
    <lineage>
        <taxon>Bacteria</taxon>
        <taxon>Pseudomonadati</taxon>
        <taxon>Bacteroidota</taxon>
        <taxon>Cytophagia</taxon>
        <taxon>Cytophagales</taxon>
        <taxon>Hymenobacteraceae</taxon>
        <taxon>Pontibacter</taxon>
    </lineage>
</organism>
<dbReference type="RefSeq" id="WP_046312047.1">
    <property type="nucleotide sequence ID" value="NZ_CP009621.1"/>
</dbReference>
<dbReference type="KEGG" id="pko:PKOR_15935"/>
<dbReference type="AlphaFoldDB" id="A0A0E3UXJ0"/>
<dbReference type="HOGENOM" id="CLU_2736610_0_0_10"/>
<dbReference type="Proteomes" id="UP000033109">
    <property type="component" value="Chromosome"/>
</dbReference>
<name>A0A0E3UXJ0_9BACT</name>
<dbReference type="EMBL" id="CP009621">
    <property type="protein sequence ID" value="AKD04307.1"/>
    <property type="molecule type" value="Genomic_DNA"/>
</dbReference>